<comment type="caution">
    <text evidence="9">The sequence shown here is derived from an EMBL/GenBank/DDBJ whole genome shotgun (WGS) entry which is preliminary data.</text>
</comment>
<dbReference type="NCBIfam" id="TIGR00786">
    <property type="entry name" value="dctM"/>
    <property type="match status" value="1"/>
</dbReference>
<name>A0ABS4HJM7_9STAP</name>
<keyword evidence="4 7" id="KW-0812">Transmembrane</keyword>
<keyword evidence="3" id="KW-0997">Cell inner membrane</keyword>
<sequence length="427" mass="45319">MILGIVMFVVFLILLAVGFPVSFAMILSTLLALLLGNYSLEVFPIQTVEGIYGYTLLAVPLFILAGNLMNSAGITQKIFDFCVAIIGFVRGGLAQVNILASVIFAGISGTAVGDQAGLGAIEMKAMVEKGYSKGYSAALVLASSVIGGIIPPSVPLIVYAYLAEVSVEELFIAGVIPGLFIALTLGIFVYIQIVSGRTEAPEASEFKISYVGTTFKKGFFALLAPVVILGGMLGGIVTPTEAGAIAAAYAIICAAIYKEFTFKNLKEGFLASVSSTALIMFLVGVGTAMGWIISAEQLPQLLSDVLLYMTENKYVMLLIINILLLALGAVMEGIPIKLIMVPILLPIIDSLGIDRVHFGIVMSYNLLLGMITPPVGIGLYVISKVGKVKFEEVVKGVLPFYIPLIIALILITFFPQISLWLPSLLAD</sequence>
<feature type="transmembrane region" description="Helical" evidence="7">
    <location>
        <begin position="356"/>
        <end position="380"/>
    </location>
</feature>
<evidence type="ECO:0000256" key="1">
    <source>
        <dbReference type="ARBA" id="ARBA00004429"/>
    </source>
</evidence>
<keyword evidence="10" id="KW-1185">Reference proteome</keyword>
<keyword evidence="6 7" id="KW-0472">Membrane</keyword>
<feature type="transmembrane region" description="Helical" evidence="7">
    <location>
        <begin position="218"/>
        <end position="236"/>
    </location>
</feature>
<feature type="transmembrane region" description="Helical" evidence="7">
    <location>
        <begin position="400"/>
        <end position="421"/>
    </location>
</feature>
<protein>
    <submittedName>
        <fullName evidence="9">Tripartite ATP-independent transporter DctM subunit</fullName>
    </submittedName>
</protein>
<feature type="transmembrane region" description="Helical" evidence="7">
    <location>
        <begin position="170"/>
        <end position="191"/>
    </location>
</feature>
<evidence type="ECO:0000256" key="4">
    <source>
        <dbReference type="ARBA" id="ARBA00022692"/>
    </source>
</evidence>
<feature type="transmembrane region" description="Helical" evidence="7">
    <location>
        <begin position="134"/>
        <end position="158"/>
    </location>
</feature>
<evidence type="ECO:0000256" key="5">
    <source>
        <dbReference type="ARBA" id="ARBA00022989"/>
    </source>
</evidence>
<evidence type="ECO:0000256" key="7">
    <source>
        <dbReference type="SAM" id="Phobius"/>
    </source>
</evidence>
<keyword evidence="2" id="KW-1003">Cell membrane</keyword>
<evidence type="ECO:0000313" key="10">
    <source>
        <dbReference type="Proteomes" id="UP001519348"/>
    </source>
</evidence>
<proteinExistence type="predicted"/>
<comment type="subcellular location">
    <subcellularLocation>
        <location evidence="1">Cell inner membrane</location>
        <topology evidence="1">Multi-pass membrane protein</topology>
    </subcellularLocation>
</comment>
<dbReference type="Pfam" id="PF06808">
    <property type="entry name" value="DctM"/>
    <property type="match status" value="1"/>
</dbReference>
<feature type="transmembrane region" description="Helical" evidence="7">
    <location>
        <begin position="269"/>
        <end position="294"/>
    </location>
</feature>
<evidence type="ECO:0000256" key="6">
    <source>
        <dbReference type="ARBA" id="ARBA00023136"/>
    </source>
</evidence>
<accession>A0ABS4HJM7</accession>
<dbReference type="InterPro" id="IPR010656">
    <property type="entry name" value="DctM"/>
</dbReference>
<dbReference type="PANTHER" id="PTHR33362">
    <property type="entry name" value="SIALIC ACID TRAP TRANSPORTER PERMEASE PROTEIN SIAT-RELATED"/>
    <property type="match status" value="1"/>
</dbReference>
<dbReference type="Proteomes" id="UP001519348">
    <property type="component" value="Unassembled WGS sequence"/>
</dbReference>
<dbReference type="EMBL" id="JAGGKN010000001">
    <property type="protein sequence ID" value="MBP1951068.1"/>
    <property type="molecule type" value="Genomic_DNA"/>
</dbReference>
<organism evidence="9 10">
    <name type="scientific">Jeotgalicoccus aerolatus</name>
    <dbReference type="NCBI Taxonomy" id="709510"/>
    <lineage>
        <taxon>Bacteria</taxon>
        <taxon>Bacillati</taxon>
        <taxon>Bacillota</taxon>
        <taxon>Bacilli</taxon>
        <taxon>Bacillales</taxon>
        <taxon>Staphylococcaceae</taxon>
        <taxon>Jeotgalicoccus</taxon>
    </lineage>
</organism>
<feature type="transmembrane region" description="Helical" evidence="7">
    <location>
        <begin position="314"/>
        <end position="335"/>
    </location>
</feature>
<evidence type="ECO:0000256" key="3">
    <source>
        <dbReference type="ARBA" id="ARBA00022519"/>
    </source>
</evidence>
<evidence type="ECO:0000313" key="9">
    <source>
        <dbReference type="EMBL" id="MBP1951068.1"/>
    </source>
</evidence>
<keyword evidence="5 7" id="KW-1133">Transmembrane helix</keyword>
<gene>
    <name evidence="9" type="ORF">J2Z27_000094</name>
</gene>
<feature type="transmembrane region" description="Helical" evidence="7">
    <location>
        <begin position="51"/>
        <end position="69"/>
    </location>
</feature>
<dbReference type="PIRSF" id="PIRSF006066">
    <property type="entry name" value="HI0050"/>
    <property type="match status" value="1"/>
</dbReference>
<feature type="transmembrane region" description="Helical" evidence="7">
    <location>
        <begin position="7"/>
        <end position="31"/>
    </location>
</feature>
<dbReference type="InterPro" id="IPR004681">
    <property type="entry name" value="TRAP_DctM"/>
</dbReference>
<evidence type="ECO:0000259" key="8">
    <source>
        <dbReference type="Pfam" id="PF06808"/>
    </source>
</evidence>
<feature type="domain" description="TRAP C4-dicarboxylate transport system permease DctM subunit" evidence="8">
    <location>
        <begin position="8"/>
        <end position="417"/>
    </location>
</feature>
<feature type="transmembrane region" description="Helical" evidence="7">
    <location>
        <begin position="242"/>
        <end position="257"/>
    </location>
</feature>
<dbReference type="RefSeq" id="WP_186090663.1">
    <property type="nucleotide sequence ID" value="NZ_BMCN01000001.1"/>
</dbReference>
<evidence type="ECO:0000256" key="2">
    <source>
        <dbReference type="ARBA" id="ARBA00022475"/>
    </source>
</evidence>
<reference evidence="9 10" key="1">
    <citation type="submission" date="2021-03" db="EMBL/GenBank/DDBJ databases">
        <title>Genomic Encyclopedia of Type Strains, Phase IV (KMG-IV): sequencing the most valuable type-strain genomes for metagenomic binning, comparative biology and taxonomic classification.</title>
        <authorList>
            <person name="Goeker M."/>
        </authorList>
    </citation>
    <scope>NUCLEOTIDE SEQUENCE [LARGE SCALE GENOMIC DNA]</scope>
    <source>
        <strain evidence="9 10">DSM 22420</strain>
    </source>
</reference>